<comment type="caution">
    <text evidence="1">The sequence shown here is derived from an EMBL/GenBank/DDBJ whole genome shotgun (WGS) entry which is preliminary data.</text>
</comment>
<reference evidence="1" key="1">
    <citation type="submission" date="2023-10" db="EMBL/GenBank/DDBJ databases">
        <authorList>
            <person name="Rodriguez Cubillos JULIANA M."/>
            <person name="De Vega J."/>
        </authorList>
    </citation>
    <scope>NUCLEOTIDE SEQUENCE</scope>
</reference>
<gene>
    <name evidence="1" type="ORF">MILVUS5_LOCUS24952</name>
</gene>
<dbReference type="Proteomes" id="UP001177021">
    <property type="component" value="Unassembled WGS sequence"/>
</dbReference>
<sequence length="72" mass="8066">MEVPKDQIATLLENGLYNSAQMLGCFLVSSPAANAESSSHLKTESLVLLGDSFYLEREYRRAIVRYCAISFF</sequence>
<protein>
    <submittedName>
        <fullName evidence="1">Uncharacterized protein</fullName>
    </submittedName>
</protein>
<evidence type="ECO:0000313" key="2">
    <source>
        <dbReference type="Proteomes" id="UP001177021"/>
    </source>
</evidence>
<evidence type="ECO:0000313" key="1">
    <source>
        <dbReference type="EMBL" id="CAJ2658602.1"/>
    </source>
</evidence>
<dbReference type="EMBL" id="CASHSV030000311">
    <property type="protein sequence ID" value="CAJ2658602.1"/>
    <property type="molecule type" value="Genomic_DNA"/>
</dbReference>
<organism evidence="1 2">
    <name type="scientific">Trifolium pratense</name>
    <name type="common">Red clover</name>
    <dbReference type="NCBI Taxonomy" id="57577"/>
    <lineage>
        <taxon>Eukaryota</taxon>
        <taxon>Viridiplantae</taxon>
        <taxon>Streptophyta</taxon>
        <taxon>Embryophyta</taxon>
        <taxon>Tracheophyta</taxon>
        <taxon>Spermatophyta</taxon>
        <taxon>Magnoliopsida</taxon>
        <taxon>eudicotyledons</taxon>
        <taxon>Gunneridae</taxon>
        <taxon>Pentapetalae</taxon>
        <taxon>rosids</taxon>
        <taxon>fabids</taxon>
        <taxon>Fabales</taxon>
        <taxon>Fabaceae</taxon>
        <taxon>Papilionoideae</taxon>
        <taxon>50 kb inversion clade</taxon>
        <taxon>NPAAA clade</taxon>
        <taxon>Hologalegina</taxon>
        <taxon>IRL clade</taxon>
        <taxon>Trifolieae</taxon>
        <taxon>Trifolium</taxon>
    </lineage>
</organism>
<accession>A0ACB0KQD7</accession>
<proteinExistence type="predicted"/>
<keyword evidence="2" id="KW-1185">Reference proteome</keyword>
<name>A0ACB0KQD7_TRIPR</name>